<protein>
    <submittedName>
        <fullName evidence="1">Uncharacterized protein</fullName>
    </submittedName>
</protein>
<proteinExistence type="predicted"/>
<name>A0ABX8HJF7_9BACL</name>
<gene>
    <name evidence="1" type="ORF">KP014_00690</name>
</gene>
<dbReference type="EMBL" id="CP076607">
    <property type="protein sequence ID" value="QWU18570.1"/>
    <property type="molecule type" value="Genomic_DNA"/>
</dbReference>
<dbReference type="Proteomes" id="UP000683429">
    <property type="component" value="Chromosome"/>
</dbReference>
<evidence type="ECO:0000313" key="2">
    <source>
        <dbReference type="Proteomes" id="UP000683429"/>
    </source>
</evidence>
<accession>A0ABX8HJF7</accession>
<reference evidence="1 2" key="1">
    <citation type="submission" date="2021-06" db="EMBL/GenBank/DDBJ databases">
        <title>Whole genome sequence of Paenibacillus sophorae DSM23020 for comparative genomics.</title>
        <authorList>
            <person name="Kim M.-J."/>
            <person name="Lee G."/>
            <person name="Shin J.-H."/>
        </authorList>
    </citation>
    <scope>NUCLEOTIDE SEQUENCE [LARGE SCALE GENOMIC DNA]</scope>
    <source>
        <strain evidence="1 2">DSM 23020</strain>
    </source>
</reference>
<evidence type="ECO:0000313" key="1">
    <source>
        <dbReference type="EMBL" id="QWU18570.1"/>
    </source>
</evidence>
<organism evidence="1 2">
    <name type="scientific">Paenibacillus sophorae</name>
    <dbReference type="NCBI Taxonomy" id="1333845"/>
    <lineage>
        <taxon>Bacteria</taxon>
        <taxon>Bacillati</taxon>
        <taxon>Bacillota</taxon>
        <taxon>Bacilli</taxon>
        <taxon>Bacillales</taxon>
        <taxon>Paenibacillaceae</taxon>
        <taxon>Paenibacillus</taxon>
    </lineage>
</organism>
<keyword evidence="2" id="KW-1185">Reference proteome</keyword>
<sequence length="65" mass="7051">MINFTLTTLYETKNVLIHSTEWAGTFFVILGEIISVNVEEAHAAFTLVPSAEQNRRTKGPSGAGA</sequence>
<dbReference type="RefSeq" id="WP_036596620.1">
    <property type="nucleotide sequence ID" value="NZ_CP076607.1"/>
</dbReference>